<feature type="transmembrane region" description="Helical" evidence="1">
    <location>
        <begin position="37"/>
        <end position="56"/>
    </location>
</feature>
<feature type="transmembrane region" description="Helical" evidence="1">
    <location>
        <begin position="303"/>
        <end position="320"/>
    </location>
</feature>
<keyword evidence="3" id="KW-1185">Reference proteome</keyword>
<dbReference type="InterPro" id="IPR016833">
    <property type="entry name" value="Put_Na-Bile_cotransptr"/>
</dbReference>
<dbReference type="RefSeq" id="WP_101287794.1">
    <property type="nucleotide sequence ID" value="NZ_FOUQ01000001.1"/>
</dbReference>
<dbReference type="Gene3D" id="1.20.1530.20">
    <property type="match status" value="1"/>
</dbReference>
<feature type="transmembrane region" description="Helical" evidence="1">
    <location>
        <begin position="101"/>
        <end position="120"/>
    </location>
</feature>
<dbReference type="AlphaFoldDB" id="A0A1I4QL06"/>
<dbReference type="InterPro" id="IPR038770">
    <property type="entry name" value="Na+/solute_symporter_sf"/>
</dbReference>
<feature type="transmembrane region" description="Helical" evidence="1">
    <location>
        <begin position="132"/>
        <end position="155"/>
    </location>
</feature>
<dbReference type="GO" id="GO:0005886">
    <property type="term" value="C:plasma membrane"/>
    <property type="evidence" value="ECO:0007669"/>
    <property type="project" value="TreeGrafter"/>
</dbReference>
<feature type="transmembrane region" description="Helical" evidence="1">
    <location>
        <begin position="232"/>
        <end position="257"/>
    </location>
</feature>
<feature type="transmembrane region" description="Helical" evidence="1">
    <location>
        <begin position="7"/>
        <end position="25"/>
    </location>
</feature>
<dbReference type="Proteomes" id="UP000233491">
    <property type="component" value="Unassembled WGS sequence"/>
</dbReference>
<sequence length="325" mass="35304">MSLRLPKLDYFLIGLVLMVALALIWPTPGTSGGPLHFEYVTTYGVSVVFFLYGLTLSPERMKAGVLHWRLHICVQFATFVLFPLLLLAARALMPGMFSDDLWLGFFYVAALPSTVSSSVAMTNIARGNVPAAVFNASLSSLLGVFVTPLLMSWYMKSNGIDMPLLPVILKVVMLVLVPIVLGQIARRWLGGWAHRNAFWVKLADRSTILAIVYNSFCDSVAAGVWSASDLTVVLEIAVASVALFLVVYLIMNGVCAIMGFNIRDRIACQFCGSKKSLATGVPLAPVMFGQNAAIGLIVAPIMVFHFLQLVIVSVLAARFARRAGD</sequence>
<organism evidence="2 3">
    <name type="scientific">Pleomorphomonas diazotrophica</name>
    <dbReference type="NCBI Taxonomy" id="1166257"/>
    <lineage>
        <taxon>Bacteria</taxon>
        <taxon>Pseudomonadati</taxon>
        <taxon>Pseudomonadota</taxon>
        <taxon>Alphaproteobacteria</taxon>
        <taxon>Hyphomicrobiales</taxon>
        <taxon>Pleomorphomonadaceae</taxon>
        <taxon>Pleomorphomonas</taxon>
    </lineage>
</organism>
<accession>A0A1I4QL06</accession>
<feature type="transmembrane region" description="Helical" evidence="1">
    <location>
        <begin position="68"/>
        <end position="89"/>
    </location>
</feature>
<reference evidence="2 3" key="1">
    <citation type="submission" date="2017-12" db="EMBL/GenBank/DDBJ databases">
        <title>Anaerobic carbon monoxide metabolism by Pleomorphomonas carboxyditropha sp. nov., a new mesophilic hydrogenogenic carboxidotroph.</title>
        <authorList>
            <person name="Esquivel-Elizondo S."/>
            <person name="Krajmalnik-Brown R."/>
        </authorList>
    </citation>
    <scope>NUCLEOTIDE SEQUENCE [LARGE SCALE GENOMIC DNA]</scope>
    <source>
        <strain evidence="2 3">R5-392</strain>
    </source>
</reference>
<evidence type="ECO:0000313" key="2">
    <source>
        <dbReference type="EMBL" id="PKR90609.1"/>
    </source>
</evidence>
<protein>
    <submittedName>
        <fullName evidence="2">Bile acid:sodium symporter</fullName>
    </submittedName>
</protein>
<dbReference type="PIRSF" id="PIRSF026166">
    <property type="entry name" value="UCP026166"/>
    <property type="match status" value="1"/>
</dbReference>
<keyword evidence="1" id="KW-0472">Membrane</keyword>
<name>A0A1I4QL06_9HYPH</name>
<proteinExistence type="predicted"/>
<dbReference type="PANTHER" id="PTHR18640">
    <property type="entry name" value="SOLUTE CARRIER FAMILY 10 MEMBER 7"/>
    <property type="match status" value="1"/>
</dbReference>
<keyword evidence="1" id="KW-1133">Transmembrane helix</keyword>
<evidence type="ECO:0000313" key="3">
    <source>
        <dbReference type="Proteomes" id="UP000233491"/>
    </source>
</evidence>
<dbReference type="Pfam" id="PF13593">
    <property type="entry name" value="SBF_like"/>
    <property type="match status" value="1"/>
</dbReference>
<evidence type="ECO:0000256" key="1">
    <source>
        <dbReference type="SAM" id="Phobius"/>
    </source>
</evidence>
<dbReference type="EMBL" id="PJNW01000002">
    <property type="protein sequence ID" value="PKR90609.1"/>
    <property type="molecule type" value="Genomic_DNA"/>
</dbReference>
<feature type="transmembrane region" description="Helical" evidence="1">
    <location>
        <begin position="206"/>
        <end position="226"/>
    </location>
</feature>
<comment type="caution">
    <text evidence="2">The sequence shown here is derived from an EMBL/GenBank/DDBJ whole genome shotgun (WGS) entry which is preliminary data.</text>
</comment>
<gene>
    <name evidence="2" type="ORF">CXZ10_04400</name>
</gene>
<dbReference type="PANTHER" id="PTHR18640:SF5">
    <property type="entry name" value="SODIUM_BILE ACID COTRANSPORTER 7"/>
    <property type="match status" value="1"/>
</dbReference>
<keyword evidence="1" id="KW-0812">Transmembrane</keyword>
<dbReference type="OrthoDB" id="9792271at2"/>
<feature type="transmembrane region" description="Helical" evidence="1">
    <location>
        <begin position="167"/>
        <end position="185"/>
    </location>
</feature>